<dbReference type="PROSITE" id="PS51421">
    <property type="entry name" value="RAS"/>
    <property type="match status" value="1"/>
</dbReference>
<evidence type="ECO:0000313" key="3">
    <source>
        <dbReference type="Proteomes" id="UP000001542"/>
    </source>
</evidence>
<dbReference type="Pfam" id="PF00071">
    <property type="entry name" value="Ras"/>
    <property type="match status" value="1"/>
</dbReference>
<dbReference type="GO" id="GO:0005829">
    <property type="term" value="C:cytosol"/>
    <property type="evidence" value="ECO:0007669"/>
    <property type="project" value="GOC"/>
</dbReference>
<dbReference type="VEuPathDB" id="TrichDB:TVAGG3_0938890"/>
<dbReference type="SMART" id="SM00174">
    <property type="entry name" value="RHO"/>
    <property type="match status" value="1"/>
</dbReference>
<dbReference type="GO" id="GO:0006890">
    <property type="term" value="P:retrograde vesicle-mediated transport, Golgi to endoplasmic reticulum"/>
    <property type="evidence" value="ECO:0000318"/>
    <property type="project" value="GO_Central"/>
</dbReference>
<dbReference type="NCBIfam" id="TIGR00231">
    <property type="entry name" value="small_GTP"/>
    <property type="match status" value="1"/>
</dbReference>
<evidence type="ECO:0000313" key="2">
    <source>
        <dbReference type="EMBL" id="EAY13561.1"/>
    </source>
</evidence>
<keyword evidence="3" id="KW-1185">Reference proteome</keyword>
<dbReference type="GO" id="GO:0005794">
    <property type="term" value="C:Golgi apparatus"/>
    <property type="evidence" value="ECO:0000318"/>
    <property type="project" value="GO_Central"/>
</dbReference>
<dbReference type="GO" id="GO:0042147">
    <property type="term" value="P:retrograde transport, endosome to Golgi"/>
    <property type="evidence" value="ECO:0000318"/>
    <property type="project" value="GO_Central"/>
</dbReference>
<accession>A0A8U0WPF0</accession>
<keyword evidence="1" id="KW-0547">Nucleotide-binding</keyword>
<dbReference type="PANTHER" id="PTHR47978">
    <property type="match status" value="1"/>
</dbReference>
<dbReference type="SMR" id="A0A8U0WPF0"/>
<name>A0A8U0WPF0_TRIV3</name>
<dbReference type="SMART" id="SM00176">
    <property type="entry name" value="RAN"/>
    <property type="match status" value="1"/>
</dbReference>
<dbReference type="Gene3D" id="3.40.50.300">
    <property type="entry name" value="P-loop containing nucleotide triphosphate hydrolases"/>
    <property type="match status" value="1"/>
</dbReference>
<sequence length="190" mass="21184">MPNKVIFLGDAGVGKTKVIQRYICGKFDNVTKPTLVMDNASISVRVDNQNVPLEVWDTAGQEAYRSIVLTYLRNVSLAVLMFDVSNNVTFTNVDEWYKLIRAHSTPDCPIILVGNKYDLFKDQINLEDVEVWITDHNAKLAYTSALSGEGINELFHEIASTILDSTIQEAASYNIKVTDNKNKGNSDCSC</sequence>
<dbReference type="KEGG" id="tva:4771538"/>
<dbReference type="SMART" id="SM00175">
    <property type="entry name" value="RAB"/>
    <property type="match status" value="1"/>
</dbReference>
<dbReference type="PRINTS" id="PR00449">
    <property type="entry name" value="RASTRNSFRMNG"/>
</dbReference>
<dbReference type="AlphaFoldDB" id="A0A8U0WPF0"/>
<dbReference type="GO" id="GO:0012505">
    <property type="term" value="C:endomembrane system"/>
    <property type="evidence" value="ECO:0000318"/>
    <property type="project" value="GO_Central"/>
</dbReference>
<dbReference type="GO" id="GO:0003924">
    <property type="term" value="F:GTPase activity"/>
    <property type="evidence" value="ECO:0000318"/>
    <property type="project" value="GO_Central"/>
</dbReference>
<evidence type="ECO:0000256" key="1">
    <source>
        <dbReference type="ARBA" id="ARBA00022741"/>
    </source>
</evidence>
<dbReference type="GO" id="GO:0005525">
    <property type="term" value="F:GTP binding"/>
    <property type="evidence" value="ECO:0007669"/>
    <property type="project" value="InterPro"/>
</dbReference>
<dbReference type="CDD" id="cd00154">
    <property type="entry name" value="Rab"/>
    <property type="match status" value="1"/>
</dbReference>
<dbReference type="SMART" id="SM00173">
    <property type="entry name" value="RAS"/>
    <property type="match status" value="1"/>
</dbReference>
<dbReference type="InterPro" id="IPR027417">
    <property type="entry name" value="P-loop_NTPase"/>
</dbReference>
<proteinExistence type="predicted"/>
<dbReference type="SUPFAM" id="SSF52540">
    <property type="entry name" value="P-loop containing nucleoside triphosphate hydrolases"/>
    <property type="match status" value="1"/>
</dbReference>
<dbReference type="PROSITE" id="PS51420">
    <property type="entry name" value="RHO"/>
    <property type="match status" value="1"/>
</dbReference>
<dbReference type="EMBL" id="DS113283">
    <property type="protein sequence ID" value="EAY13561.1"/>
    <property type="molecule type" value="Genomic_DNA"/>
</dbReference>
<dbReference type="InterPro" id="IPR005225">
    <property type="entry name" value="Small_GTP-bd"/>
</dbReference>
<dbReference type="Proteomes" id="UP000001542">
    <property type="component" value="Unassembled WGS sequence"/>
</dbReference>
<dbReference type="RefSeq" id="XP_001325784.1">
    <property type="nucleotide sequence ID" value="XM_001325749.1"/>
</dbReference>
<dbReference type="FunFam" id="3.40.50.300:FF:001462">
    <property type="entry name" value="Small GTP-binding protein, putative"/>
    <property type="match status" value="1"/>
</dbReference>
<dbReference type="GO" id="GO:0006886">
    <property type="term" value="P:intracellular protein transport"/>
    <property type="evidence" value="ECO:0000318"/>
    <property type="project" value="GO_Central"/>
</dbReference>
<dbReference type="GO" id="GO:0006891">
    <property type="term" value="P:intra-Golgi vesicle-mediated transport"/>
    <property type="evidence" value="ECO:0000318"/>
    <property type="project" value="GO_Central"/>
</dbReference>
<dbReference type="InterPro" id="IPR001806">
    <property type="entry name" value="Small_GTPase"/>
</dbReference>
<dbReference type="PROSITE" id="PS51419">
    <property type="entry name" value="RAB"/>
    <property type="match status" value="1"/>
</dbReference>
<gene>
    <name evidence="2" type="ORF">TVAG_389580</name>
</gene>
<reference evidence="2" key="1">
    <citation type="submission" date="2006-10" db="EMBL/GenBank/DDBJ databases">
        <authorList>
            <person name="Amadeo P."/>
            <person name="Zhao Q."/>
            <person name="Wortman J."/>
            <person name="Fraser-Liggett C."/>
            <person name="Carlton J."/>
        </authorList>
    </citation>
    <scope>NUCLEOTIDE SEQUENCE</scope>
    <source>
        <strain evidence="2">G3</strain>
    </source>
</reference>
<organism evidence="2 3">
    <name type="scientific">Trichomonas vaginalis (strain ATCC PRA-98 / G3)</name>
    <dbReference type="NCBI Taxonomy" id="412133"/>
    <lineage>
        <taxon>Eukaryota</taxon>
        <taxon>Metamonada</taxon>
        <taxon>Parabasalia</taxon>
        <taxon>Trichomonadida</taxon>
        <taxon>Trichomonadidae</taxon>
        <taxon>Trichomonas</taxon>
    </lineage>
</organism>
<reference evidence="2" key="2">
    <citation type="journal article" date="2007" name="Science">
        <title>Draft genome sequence of the sexually transmitted pathogen Trichomonas vaginalis.</title>
        <authorList>
            <person name="Carlton J.M."/>
            <person name="Hirt R.P."/>
            <person name="Silva J.C."/>
            <person name="Delcher A.L."/>
            <person name="Schatz M."/>
            <person name="Zhao Q."/>
            <person name="Wortman J.R."/>
            <person name="Bidwell S.L."/>
            <person name="Alsmark U.C.M."/>
            <person name="Besteiro S."/>
            <person name="Sicheritz-Ponten T."/>
            <person name="Noel C.J."/>
            <person name="Dacks J.B."/>
            <person name="Foster P.G."/>
            <person name="Simillion C."/>
            <person name="Van de Peer Y."/>
            <person name="Miranda-Saavedra D."/>
            <person name="Barton G.J."/>
            <person name="Westrop G.D."/>
            <person name="Mueller S."/>
            <person name="Dessi D."/>
            <person name="Fiori P.L."/>
            <person name="Ren Q."/>
            <person name="Paulsen I."/>
            <person name="Zhang H."/>
            <person name="Bastida-Corcuera F.D."/>
            <person name="Simoes-Barbosa A."/>
            <person name="Brown M.T."/>
            <person name="Hayes R.D."/>
            <person name="Mukherjee M."/>
            <person name="Okumura C.Y."/>
            <person name="Schneider R."/>
            <person name="Smith A.J."/>
            <person name="Vanacova S."/>
            <person name="Villalvazo M."/>
            <person name="Haas B.J."/>
            <person name="Pertea M."/>
            <person name="Feldblyum T.V."/>
            <person name="Utterback T.R."/>
            <person name="Shu C.L."/>
            <person name="Osoegawa K."/>
            <person name="de Jong P.J."/>
            <person name="Hrdy I."/>
            <person name="Horvathova L."/>
            <person name="Zubacova Z."/>
            <person name="Dolezal P."/>
            <person name="Malik S.B."/>
            <person name="Logsdon J.M. Jr."/>
            <person name="Henze K."/>
            <person name="Gupta A."/>
            <person name="Wang C.C."/>
            <person name="Dunne R.L."/>
            <person name="Upcroft J.A."/>
            <person name="Upcroft P."/>
            <person name="White O."/>
            <person name="Salzberg S.L."/>
            <person name="Tang P."/>
            <person name="Chiu C.-H."/>
            <person name="Lee Y.-S."/>
            <person name="Embley T.M."/>
            <person name="Coombs G.H."/>
            <person name="Mottram J.C."/>
            <person name="Tachezy J."/>
            <person name="Fraser-Liggett C.M."/>
            <person name="Johnson P.J."/>
        </authorList>
    </citation>
    <scope>NUCLEOTIDE SEQUENCE [LARGE SCALE GENOMIC DNA]</scope>
    <source>
        <strain evidence="2">G3</strain>
    </source>
</reference>
<protein>
    <submittedName>
        <fullName evidence="2">Small GTP-binding protein, putative</fullName>
    </submittedName>
</protein>